<name>A0A2T3W833_9DEIO</name>
<dbReference type="OrthoDB" id="63561at2"/>
<comment type="caution">
    <text evidence="2">The sequence shown here is derived from an EMBL/GenBank/DDBJ whole genome shotgun (WGS) entry which is preliminary data.</text>
</comment>
<dbReference type="RefSeq" id="WP_107138150.1">
    <property type="nucleotide sequence ID" value="NZ_PYSV01000009.1"/>
</dbReference>
<evidence type="ECO:0000313" key="2">
    <source>
        <dbReference type="EMBL" id="PTA67903.1"/>
    </source>
</evidence>
<evidence type="ECO:0000313" key="3">
    <source>
        <dbReference type="Proteomes" id="UP000240317"/>
    </source>
</evidence>
<reference evidence="2 3" key="1">
    <citation type="submission" date="2018-03" db="EMBL/GenBank/DDBJ databases">
        <title>Draft genome of Deinococcus sp. OD32.</title>
        <authorList>
            <person name="Wang X.-P."/>
            <person name="Du Z.-J."/>
        </authorList>
    </citation>
    <scope>NUCLEOTIDE SEQUENCE [LARGE SCALE GENOMIC DNA]</scope>
    <source>
        <strain evidence="2 3">OD32</strain>
    </source>
</reference>
<protein>
    <submittedName>
        <fullName evidence="2">Uncharacterized protein</fullName>
    </submittedName>
</protein>
<dbReference type="AlphaFoldDB" id="A0A2T3W833"/>
<proteinExistence type="predicted"/>
<evidence type="ECO:0000256" key="1">
    <source>
        <dbReference type="SAM" id="SignalP"/>
    </source>
</evidence>
<sequence>MTFRRLGLTLLTLCAPPAVAVSVGIGGEIRNPQALARVGGQDVRILLTNLSEGWLLGAGPVSGARFNIAIPEAFKPPVRPLDLCAGVRVSPGGARTYTAETLLAYHAPSGSLATIIQADHPTTPTRRGQWMYSDRTVTIKGRCAGLNTYYNLTLRQGWTGVMTVSREGRFEVTNAAARLPYWVQPVMTRAARATFPALFSGQRSAFNVR</sequence>
<feature type="signal peptide" evidence="1">
    <location>
        <begin position="1"/>
        <end position="20"/>
    </location>
</feature>
<dbReference type="Proteomes" id="UP000240317">
    <property type="component" value="Unassembled WGS sequence"/>
</dbReference>
<dbReference type="EMBL" id="PYSV01000009">
    <property type="protein sequence ID" value="PTA67903.1"/>
    <property type="molecule type" value="Genomic_DNA"/>
</dbReference>
<gene>
    <name evidence="2" type="ORF">C8263_10305</name>
</gene>
<organism evidence="2 3">
    <name type="scientific">Deinococcus arcticus</name>
    <dbReference type="NCBI Taxonomy" id="2136176"/>
    <lineage>
        <taxon>Bacteria</taxon>
        <taxon>Thermotogati</taxon>
        <taxon>Deinococcota</taxon>
        <taxon>Deinococci</taxon>
        <taxon>Deinococcales</taxon>
        <taxon>Deinococcaceae</taxon>
        <taxon>Deinococcus</taxon>
    </lineage>
</organism>
<keyword evidence="3" id="KW-1185">Reference proteome</keyword>
<feature type="chain" id="PRO_5015512190" evidence="1">
    <location>
        <begin position="21"/>
        <end position="209"/>
    </location>
</feature>
<keyword evidence="1" id="KW-0732">Signal</keyword>
<accession>A0A2T3W833</accession>